<reference evidence="3 4" key="2">
    <citation type="journal article" date="2016" name="Genome Announc.">
        <title>Draft Genome Sequence of a Biocontrol Rhizobacterium, Chryseobacterium kwangjuense Strain KJ1R5, Isolated from Pepper (Capsicum annuum).</title>
        <authorList>
            <person name="Jeong J.J."/>
            <person name="Park H."/>
            <person name="Park B.H."/>
            <person name="Mannaa M."/>
            <person name="Sang M.K."/>
            <person name="Choi I.G."/>
            <person name="Kim K.D."/>
        </authorList>
    </citation>
    <scope>NUCLEOTIDE SEQUENCE [LARGE SCALE GENOMIC DNA]</scope>
    <source>
        <strain evidence="3 4">KJ1R5</strain>
    </source>
</reference>
<reference evidence="4" key="1">
    <citation type="submission" date="2015-12" db="EMBL/GenBank/DDBJ databases">
        <title>Genome sequence of a biocontrol rhizobacterium Chryseobacterium kwangjuense strain KJ1R5 isolated from pepper (Capsicum annuum L.).</title>
        <authorList>
            <person name="Jeong J.-J."/>
            <person name="Park H."/>
            <person name="Mannaa M."/>
            <person name="Sang M.K."/>
            <person name="Choi I.-G."/>
            <person name="Kim K.D."/>
        </authorList>
    </citation>
    <scope>NUCLEOTIDE SEQUENCE [LARGE SCALE GENOMIC DNA]</scope>
    <source>
        <strain evidence="4">KJ1R5</strain>
    </source>
</reference>
<protein>
    <submittedName>
        <fullName evidence="3">Metal-binding protein</fullName>
    </submittedName>
</protein>
<evidence type="ECO:0000313" key="3">
    <source>
        <dbReference type="EMBL" id="KXH84589.1"/>
    </source>
</evidence>
<accession>A0A135WI43</accession>
<dbReference type="OrthoDB" id="894286at2"/>
<dbReference type="AlphaFoldDB" id="A0A135WI43"/>
<sequence length="83" mass="9988">MEKHIDLSDFALRSKIRKGEIRFGGNRKLKIYGRLHCTSGKRMKRENRVFFISETEALEHNYRPCGHCMKEQYDLWKKKKSLN</sequence>
<evidence type="ECO:0000256" key="1">
    <source>
        <dbReference type="ARBA" id="ARBA00023159"/>
    </source>
</evidence>
<evidence type="ECO:0000313" key="4">
    <source>
        <dbReference type="Proteomes" id="UP000070513"/>
    </source>
</evidence>
<dbReference type="InterPro" id="IPR004026">
    <property type="entry name" value="Ada_DNA_repair_Zn-bd"/>
</dbReference>
<dbReference type="RefSeq" id="WP_062647536.1">
    <property type="nucleotide sequence ID" value="NZ_LPUR01000001.1"/>
</dbReference>
<dbReference type="Proteomes" id="UP000070513">
    <property type="component" value="Unassembled WGS sequence"/>
</dbReference>
<dbReference type="Gene3D" id="3.40.10.10">
    <property type="entry name" value="DNA Methylphosphotriester Repair Domain"/>
    <property type="match status" value="1"/>
</dbReference>
<dbReference type="InterPro" id="IPR035451">
    <property type="entry name" value="Ada-like_dom_sf"/>
</dbReference>
<dbReference type="SUPFAM" id="SSF57884">
    <property type="entry name" value="Ada DNA repair protein, N-terminal domain (N-Ada 10)"/>
    <property type="match status" value="1"/>
</dbReference>
<dbReference type="GO" id="GO:0008168">
    <property type="term" value="F:methyltransferase activity"/>
    <property type="evidence" value="ECO:0007669"/>
    <property type="project" value="InterPro"/>
</dbReference>
<name>A0A135WI43_9FLAO</name>
<evidence type="ECO:0000259" key="2">
    <source>
        <dbReference type="Pfam" id="PF02805"/>
    </source>
</evidence>
<dbReference type="GO" id="GO:0006355">
    <property type="term" value="P:regulation of DNA-templated transcription"/>
    <property type="evidence" value="ECO:0007669"/>
    <property type="project" value="InterPro"/>
</dbReference>
<comment type="caution">
    <text evidence="3">The sequence shown here is derived from an EMBL/GenBank/DDBJ whole genome shotgun (WGS) entry which is preliminary data.</text>
</comment>
<proteinExistence type="predicted"/>
<feature type="domain" description="Ada DNA repair metal-binding" evidence="2">
    <location>
        <begin position="23"/>
        <end position="69"/>
    </location>
</feature>
<keyword evidence="1" id="KW-0010">Activator</keyword>
<dbReference type="Pfam" id="PF02805">
    <property type="entry name" value="Ada_Zn_binding"/>
    <property type="match status" value="1"/>
</dbReference>
<dbReference type="GO" id="GO:0003677">
    <property type="term" value="F:DNA binding"/>
    <property type="evidence" value="ECO:0007669"/>
    <property type="project" value="InterPro"/>
</dbReference>
<dbReference type="GO" id="GO:0006281">
    <property type="term" value="P:DNA repair"/>
    <property type="evidence" value="ECO:0007669"/>
    <property type="project" value="InterPro"/>
</dbReference>
<organism evidence="3 4">
    <name type="scientific">Chryseobacterium kwangjuense</name>
    <dbReference type="NCBI Taxonomy" id="267125"/>
    <lineage>
        <taxon>Bacteria</taxon>
        <taxon>Pseudomonadati</taxon>
        <taxon>Bacteroidota</taxon>
        <taxon>Flavobacteriia</taxon>
        <taxon>Flavobacteriales</taxon>
        <taxon>Weeksellaceae</taxon>
        <taxon>Chryseobacterium group</taxon>
        <taxon>Chryseobacterium</taxon>
    </lineage>
</organism>
<dbReference type="EMBL" id="LPUR01000001">
    <property type="protein sequence ID" value="KXH84589.1"/>
    <property type="molecule type" value="Genomic_DNA"/>
</dbReference>
<gene>
    <name evidence="3" type="ORF">AU378_02155</name>
</gene>
<dbReference type="GO" id="GO:0008270">
    <property type="term" value="F:zinc ion binding"/>
    <property type="evidence" value="ECO:0007669"/>
    <property type="project" value="InterPro"/>
</dbReference>